<organism evidence="4 5">
    <name type="scientific">Trematosphaeria pertusa</name>
    <dbReference type="NCBI Taxonomy" id="390896"/>
    <lineage>
        <taxon>Eukaryota</taxon>
        <taxon>Fungi</taxon>
        <taxon>Dikarya</taxon>
        <taxon>Ascomycota</taxon>
        <taxon>Pezizomycotina</taxon>
        <taxon>Dothideomycetes</taxon>
        <taxon>Pleosporomycetidae</taxon>
        <taxon>Pleosporales</taxon>
        <taxon>Massarineae</taxon>
        <taxon>Trematosphaeriaceae</taxon>
        <taxon>Trematosphaeria</taxon>
    </lineage>
</organism>
<accession>A0A6A6IHW3</accession>
<dbReference type="Pfam" id="PF24883">
    <property type="entry name" value="NPHP3_N"/>
    <property type="match status" value="1"/>
</dbReference>
<evidence type="ECO:0000259" key="2">
    <source>
        <dbReference type="Pfam" id="PF24883"/>
    </source>
</evidence>
<dbReference type="InterPro" id="IPR027417">
    <property type="entry name" value="P-loop_NTPase"/>
</dbReference>
<dbReference type="SUPFAM" id="SSF52540">
    <property type="entry name" value="P-loop containing nucleoside triphosphate hydrolases"/>
    <property type="match status" value="1"/>
</dbReference>
<dbReference type="Gene3D" id="3.40.50.300">
    <property type="entry name" value="P-loop containing nucleotide triphosphate hydrolases"/>
    <property type="match status" value="1"/>
</dbReference>
<dbReference type="PANTHER" id="PTHR10039">
    <property type="entry name" value="AMELOGENIN"/>
    <property type="match status" value="1"/>
</dbReference>
<dbReference type="InterPro" id="IPR056693">
    <property type="entry name" value="DUF7791"/>
</dbReference>
<dbReference type="Pfam" id="PF25053">
    <property type="entry name" value="DUF7791"/>
    <property type="match status" value="1"/>
</dbReference>
<evidence type="ECO:0000313" key="5">
    <source>
        <dbReference type="Proteomes" id="UP000800094"/>
    </source>
</evidence>
<reference evidence="4" key="1">
    <citation type="journal article" date="2020" name="Stud. Mycol.">
        <title>101 Dothideomycetes genomes: a test case for predicting lifestyles and emergence of pathogens.</title>
        <authorList>
            <person name="Haridas S."/>
            <person name="Albert R."/>
            <person name="Binder M."/>
            <person name="Bloem J."/>
            <person name="Labutti K."/>
            <person name="Salamov A."/>
            <person name="Andreopoulos B."/>
            <person name="Baker S."/>
            <person name="Barry K."/>
            <person name="Bills G."/>
            <person name="Bluhm B."/>
            <person name="Cannon C."/>
            <person name="Castanera R."/>
            <person name="Culley D."/>
            <person name="Daum C."/>
            <person name="Ezra D."/>
            <person name="Gonzalez J."/>
            <person name="Henrissat B."/>
            <person name="Kuo A."/>
            <person name="Liang C."/>
            <person name="Lipzen A."/>
            <person name="Lutzoni F."/>
            <person name="Magnuson J."/>
            <person name="Mondo S."/>
            <person name="Nolan M."/>
            <person name="Ohm R."/>
            <person name="Pangilinan J."/>
            <person name="Park H.-J."/>
            <person name="Ramirez L."/>
            <person name="Alfaro M."/>
            <person name="Sun H."/>
            <person name="Tritt A."/>
            <person name="Yoshinaga Y."/>
            <person name="Zwiers L.-H."/>
            <person name="Turgeon B."/>
            <person name="Goodwin S."/>
            <person name="Spatafora J."/>
            <person name="Crous P."/>
            <person name="Grigoriev I."/>
        </authorList>
    </citation>
    <scope>NUCLEOTIDE SEQUENCE</scope>
    <source>
        <strain evidence="4">CBS 122368</strain>
    </source>
</reference>
<gene>
    <name evidence="4" type="ORF">BU26DRAFT_455728</name>
</gene>
<dbReference type="AlphaFoldDB" id="A0A6A6IHW3"/>
<dbReference type="Proteomes" id="UP000800094">
    <property type="component" value="Unassembled WGS sequence"/>
</dbReference>
<keyword evidence="5" id="KW-1185">Reference proteome</keyword>
<feature type="domain" description="Nephrocystin 3-like N-terminal" evidence="2">
    <location>
        <begin position="36"/>
        <end position="193"/>
    </location>
</feature>
<evidence type="ECO:0000259" key="3">
    <source>
        <dbReference type="Pfam" id="PF25053"/>
    </source>
</evidence>
<dbReference type="GeneID" id="54578220"/>
<proteinExistence type="predicted"/>
<name>A0A6A6IHW3_9PLEO</name>
<feature type="domain" description="DUF7791" evidence="3">
    <location>
        <begin position="297"/>
        <end position="440"/>
    </location>
</feature>
<dbReference type="PANTHER" id="PTHR10039:SF5">
    <property type="entry name" value="NACHT DOMAIN-CONTAINING PROTEIN"/>
    <property type="match status" value="1"/>
</dbReference>
<sequence>MRQRFQMVDETHYQTFRWILEEGMDNDSQRLSDARKLFTDWLADGDGIFHIAGKLGSGKSTLMKFLRDHPRTKADLRKWAGNRKLVLASFFFWRPGSSLQKSLKGLRRSLLHDLLQAIPGLVRVVFPRQWQQAALQTVIQYRDLHNSHRFCFFLDALDEYEGPPQQDCKEMLDSIKFWISASRGAVKICVSSREDNVFENSFPPEKRLRLQDLTERDMARYVQDKLQDVQDLEVRGRLVHEIASRSEGIFLWTVLVVKALRECLEESQDLQAFEKELHSLPNELEALFEHLLGSIRRSARERAYRIFAMVSKLNERQAQLPLLSCMFVDEYARNPGFAVETTSRHLEIMGETQDKRHYREVQLARARKLVQGSCKGLVEIRDAKMDTRRLDVKCVMFTHRTIPEFLQRSKIQTEMALHLEGFKLEDGIAQLLLAEIRSTDSVFLNPEYWGKTLFAALAIRCYAGMDMVPYSYLTILEEELKRKNLGPPLDLDARFTYQGMTLVEYGIEVFMTPSVRQQRRPGEAYRFRLSLPSYIYARLGAANYVNWKIRQDPDLVKTEFRKSLLLVCLTKSLYQACFTVQRDATIDCFKLLTV</sequence>
<evidence type="ECO:0000256" key="1">
    <source>
        <dbReference type="ARBA" id="ARBA00022737"/>
    </source>
</evidence>
<feature type="non-terminal residue" evidence="4">
    <location>
        <position position="594"/>
    </location>
</feature>
<protein>
    <submittedName>
        <fullName evidence="4">Uncharacterized protein</fullName>
    </submittedName>
</protein>
<dbReference type="RefSeq" id="XP_033685209.1">
    <property type="nucleotide sequence ID" value="XM_033824890.1"/>
</dbReference>
<dbReference type="OrthoDB" id="443402at2759"/>
<dbReference type="EMBL" id="ML987194">
    <property type="protein sequence ID" value="KAF2250205.1"/>
    <property type="molecule type" value="Genomic_DNA"/>
</dbReference>
<keyword evidence="1" id="KW-0677">Repeat</keyword>
<dbReference type="InterPro" id="IPR056884">
    <property type="entry name" value="NPHP3-like_N"/>
</dbReference>
<evidence type="ECO:0000313" key="4">
    <source>
        <dbReference type="EMBL" id="KAF2250205.1"/>
    </source>
</evidence>